<evidence type="ECO:0000313" key="3">
    <source>
        <dbReference type="EMBL" id="MCQ4840050.1"/>
    </source>
</evidence>
<dbReference type="Proteomes" id="UP001524473">
    <property type="component" value="Unassembled WGS sequence"/>
</dbReference>
<accession>A0ABT1RZN8</accession>
<sequence>MRLSFRKTILIVILLALVPMLLTQAYFINRVDRTAREQVASYAAITSAQIEENFNNIFRSISYSAVYLAENSMTKKYLSVNDPLETYQTQQYLGELFRTVASLEPYLLNAILVDNAGEPIYMYDNNYRTFNAIAEGGWLERSYGNGPEFFLVNTPNQTFPVCVVPVHSGTNVQIGSILIPMNLAEATRSFQDIDSKGQVELYFLGPDNVVISSNTDAQLPQSTEGYTYIEHQLQNSAFRVVCRINDAKVAEDFTFFQTSSLLTAGVMVLLLIAVGLLFNRLIANPIGSLISEVNEIGRDPEKKSISGGYGVQLDPLVQRINRMLENVSALTQEVLENQKKAYTHELMKRESDLYALRNQINPHFLFNTLQSMSGIAMLHGEREVCELAAGMAGLFYYALKGGDTVEVKEELGMLRQYLEIMGTRLQGKFTWSVDVPDSMLDIVIPKMLLQPLVENAMSHGIEKRVDQTGGLLSFVGREQEEYLFFTVEDNGCLSEQALRQLQNILEDEENLYRESRAKNGIGLANIQYRVKILYGSDCGLTVSKDQGLTRFTLKLRSALPPLPQLSS</sequence>
<gene>
    <name evidence="3" type="ORF">NE695_08990</name>
</gene>
<keyword evidence="1" id="KW-1133">Transmembrane helix</keyword>
<dbReference type="SUPFAM" id="SSF55874">
    <property type="entry name" value="ATPase domain of HSP90 chaperone/DNA topoisomerase II/histidine kinase"/>
    <property type="match status" value="1"/>
</dbReference>
<dbReference type="InterPro" id="IPR036890">
    <property type="entry name" value="HATPase_C_sf"/>
</dbReference>
<keyword evidence="3" id="KW-0418">Kinase</keyword>
<dbReference type="PANTHER" id="PTHR34220:SF7">
    <property type="entry name" value="SENSOR HISTIDINE KINASE YPDA"/>
    <property type="match status" value="1"/>
</dbReference>
<dbReference type="RefSeq" id="WP_256191811.1">
    <property type="nucleotide sequence ID" value="NZ_JANFZG010000003.1"/>
</dbReference>
<evidence type="ECO:0000313" key="4">
    <source>
        <dbReference type="Proteomes" id="UP001524473"/>
    </source>
</evidence>
<evidence type="ECO:0000259" key="2">
    <source>
        <dbReference type="Pfam" id="PF06580"/>
    </source>
</evidence>
<proteinExistence type="predicted"/>
<name>A0ABT1RZN8_9FIRM</name>
<dbReference type="EMBL" id="JANFZH010000018">
    <property type="protein sequence ID" value="MCQ4840050.1"/>
    <property type="molecule type" value="Genomic_DNA"/>
</dbReference>
<dbReference type="Gene3D" id="3.30.565.10">
    <property type="entry name" value="Histidine kinase-like ATPase, C-terminal domain"/>
    <property type="match status" value="1"/>
</dbReference>
<evidence type="ECO:0000256" key="1">
    <source>
        <dbReference type="SAM" id="Phobius"/>
    </source>
</evidence>
<dbReference type="InterPro" id="IPR010559">
    <property type="entry name" value="Sig_transdc_His_kin_internal"/>
</dbReference>
<keyword evidence="1" id="KW-0812">Transmembrane</keyword>
<protein>
    <submittedName>
        <fullName evidence="3">Histidine kinase</fullName>
    </submittedName>
</protein>
<dbReference type="GO" id="GO:0016301">
    <property type="term" value="F:kinase activity"/>
    <property type="evidence" value="ECO:0007669"/>
    <property type="project" value="UniProtKB-KW"/>
</dbReference>
<feature type="domain" description="Signal transduction histidine kinase internal region" evidence="2">
    <location>
        <begin position="353"/>
        <end position="428"/>
    </location>
</feature>
<organism evidence="3 4">
    <name type="scientific">Neglectibacter timonensis</name>
    <dbReference type="NCBI Taxonomy" id="1776382"/>
    <lineage>
        <taxon>Bacteria</taxon>
        <taxon>Bacillati</taxon>
        <taxon>Bacillota</taxon>
        <taxon>Clostridia</taxon>
        <taxon>Eubacteriales</taxon>
        <taxon>Oscillospiraceae</taxon>
        <taxon>Neglectibacter</taxon>
    </lineage>
</organism>
<keyword evidence="1" id="KW-0472">Membrane</keyword>
<dbReference type="Pfam" id="PF06580">
    <property type="entry name" value="His_kinase"/>
    <property type="match status" value="1"/>
</dbReference>
<dbReference type="PANTHER" id="PTHR34220">
    <property type="entry name" value="SENSOR HISTIDINE KINASE YPDA"/>
    <property type="match status" value="1"/>
</dbReference>
<keyword evidence="4" id="KW-1185">Reference proteome</keyword>
<keyword evidence="3" id="KW-0808">Transferase</keyword>
<dbReference type="InterPro" id="IPR050640">
    <property type="entry name" value="Bact_2-comp_sensor_kinase"/>
</dbReference>
<feature type="transmembrane region" description="Helical" evidence="1">
    <location>
        <begin position="261"/>
        <end position="282"/>
    </location>
</feature>
<reference evidence="3 4" key="1">
    <citation type="submission" date="2022-06" db="EMBL/GenBank/DDBJ databases">
        <title>Isolation of gut microbiota from human fecal samples.</title>
        <authorList>
            <person name="Pamer E.G."/>
            <person name="Barat B."/>
            <person name="Waligurski E."/>
            <person name="Medina S."/>
            <person name="Paddock L."/>
            <person name="Mostad J."/>
        </authorList>
    </citation>
    <scope>NUCLEOTIDE SEQUENCE [LARGE SCALE GENOMIC DNA]</scope>
    <source>
        <strain evidence="3 4">DFI.9.73</strain>
    </source>
</reference>
<comment type="caution">
    <text evidence="3">The sequence shown here is derived from an EMBL/GenBank/DDBJ whole genome shotgun (WGS) entry which is preliminary data.</text>
</comment>